<protein>
    <submittedName>
        <fullName evidence="1">Uncharacterized protein</fullName>
    </submittedName>
</protein>
<reference evidence="1" key="1">
    <citation type="submission" date="2023-10" db="EMBL/GenBank/DDBJ databases">
        <authorList>
            <person name="Rodriguez Cubillos JULIANA M."/>
            <person name="De Vega J."/>
        </authorList>
    </citation>
    <scope>NUCLEOTIDE SEQUENCE</scope>
</reference>
<evidence type="ECO:0000313" key="2">
    <source>
        <dbReference type="Proteomes" id="UP001177021"/>
    </source>
</evidence>
<accession>A0ACB0JRL8</accession>
<proteinExistence type="predicted"/>
<name>A0ACB0JRL8_TRIPR</name>
<dbReference type="EMBL" id="CASHSV030000109">
    <property type="protein sequence ID" value="CAJ2646651.1"/>
    <property type="molecule type" value="Genomic_DNA"/>
</dbReference>
<organism evidence="1 2">
    <name type="scientific">Trifolium pratense</name>
    <name type="common">Red clover</name>
    <dbReference type="NCBI Taxonomy" id="57577"/>
    <lineage>
        <taxon>Eukaryota</taxon>
        <taxon>Viridiplantae</taxon>
        <taxon>Streptophyta</taxon>
        <taxon>Embryophyta</taxon>
        <taxon>Tracheophyta</taxon>
        <taxon>Spermatophyta</taxon>
        <taxon>Magnoliopsida</taxon>
        <taxon>eudicotyledons</taxon>
        <taxon>Gunneridae</taxon>
        <taxon>Pentapetalae</taxon>
        <taxon>rosids</taxon>
        <taxon>fabids</taxon>
        <taxon>Fabales</taxon>
        <taxon>Fabaceae</taxon>
        <taxon>Papilionoideae</taxon>
        <taxon>50 kb inversion clade</taxon>
        <taxon>NPAAA clade</taxon>
        <taxon>Hologalegina</taxon>
        <taxon>IRL clade</taxon>
        <taxon>Trifolieae</taxon>
        <taxon>Trifolium</taxon>
    </lineage>
</organism>
<evidence type="ECO:0000313" key="1">
    <source>
        <dbReference type="EMBL" id="CAJ2646651.1"/>
    </source>
</evidence>
<keyword evidence="2" id="KW-1185">Reference proteome</keyword>
<gene>
    <name evidence="1" type="ORF">MILVUS5_LOCUS15324</name>
</gene>
<dbReference type="Proteomes" id="UP001177021">
    <property type="component" value="Unassembled WGS sequence"/>
</dbReference>
<comment type="caution">
    <text evidence="1">The sequence shown here is derived from an EMBL/GenBank/DDBJ whole genome shotgun (WGS) entry which is preliminary data.</text>
</comment>
<sequence>MEEVWKDINLSSLNDQNTRPMLNTRSTFGGGVILQDFLTRPLNIDPPKSLDYSSNNSSSSVASDQNNTNNGSFYCSATPPPLVTALSLNSHPDFHFDPLIRQNKNNNSQLLLQQQQNVAACFVNPSSYEQNVGVGSNSFTCFGKRFGEPEISPGERRNNRMIKNRESAARSRARKQAYTTELEQKVQLLQEENARLKRQQKELFEAEIGVQQKKNSLSRTSSF</sequence>